<dbReference type="Gene3D" id="2.160.10.10">
    <property type="entry name" value="Hexapeptide repeat proteins"/>
    <property type="match status" value="1"/>
</dbReference>
<accession>A0A9D1MA23</accession>
<dbReference type="AlphaFoldDB" id="A0A9D1MA23"/>
<evidence type="ECO:0000256" key="3">
    <source>
        <dbReference type="ARBA" id="ARBA00022737"/>
    </source>
</evidence>
<dbReference type="PROSITE" id="PS00101">
    <property type="entry name" value="HEXAPEP_TRANSFERASES"/>
    <property type="match status" value="1"/>
</dbReference>
<organism evidence="4 5">
    <name type="scientific">Candidatus Ornithomonoglobus merdipullorum</name>
    <dbReference type="NCBI Taxonomy" id="2840895"/>
    <lineage>
        <taxon>Bacteria</taxon>
        <taxon>Bacillati</taxon>
        <taxon>Bacillota</taxon>
        <taxon>Clostridia</taxon>
        <taxon>Candidatus Ornithomonoglobus</taxon>
    </lineage>
</organism>
<comment type="similarity">
    <text evidence="1">Belongs to the transferase hexapeptide repeat family.</text>
</comment>
<name>A0A9D1MA23_9FIRM</name>
<reference evidence="4" key="2">
    <citation type="journal article" date="2021" name="PeerJ">
        <title>Extensive microbial diversity within the chicken gut microbiome revealed by metagenomics and culture.</title>
        <authorList>
            <person name="Gilroy R."/>
            <person name="Ravi A."/>
            <person name="Getino M."/>
            <person name="Pursley I."/>
            <person name="Horton D.L."/>
            <person name="Alikhan N.F."/>
            <person name="Baker D."/>
            <person name="Gharbi K."/>
            <person name="Hall N."/>
            <person name="Watson M."/>
            <person name="Adriaenssens E.M."/>
            <person name="Foster-Nyarko E."/>
            <person name="Jarju S."/>
            <person name="Secka A."/>
            <person name="Antonio M."/>
            <person name="Oren A."/>
            <person name="Chaudhuri R.R."/>
            <person name="La Ragione R."/>
            <person name="Hildebrand F."/>
            <person name="Pallen M.J."/>
        </authorList>
    </citation>
    <scope>NUCLEOTIDE SEQUENCE</scope>
    <source>
        <strain evidence="4">USAMLcec3-3695</strain>
    </source>
</reference>
<dbReference type="Pfam" id="PF00132">
    <property type="entry name" value="Hexapep"/>
    <property type="match status" value="1"/>
</dbReference>
<protein>
    <submittedName>
        <fullName evidence="4">Sugar O-acetyltransferase</fullName>
    </submittedName>
</protein>
<dbReference type="CDD" id="cd03357">
    <property type="entry name" value="LbH_MAT_GAT"/>
    <property type="match status" value="1"/>
</dbReference>
<comment type="caution">
    <text evidence="4">The sequence shown here is derived from an EMBL/GenBank/DDBJ whole genome shotgun (WGS) entry which is preliminary data.</text>
</comment>
<evidence type="ECO:0000313" key="4">
    <source>
        <dbReference type="EMBL" id="HIU56447.1"/>
    </source>
</evidence>
<evidence type="ECO:0000256" key="2">
    <source>
        <dbReference type="ARBA" id="ARBA00022679"/>
    </source>
</evidence>
<dbReference type="PANTHER" id="PTHR23416">
    <property type="entry name" value="SIALIC ACID SYNTHASE-RELATED"/>
    <property type="match status" value="1"/>
</dbReference>
<dbReference type="GO" id="GO:0008374">
    <property type="term" value="F:O-acyltransferase activity"/>
    <property type="evidence" value="ECO:0007669"/>
    <property type="project" value="TreeGrafter"/>
</dbReference>
<evidence type="ECO:0000313" key="5">
    <source>
        <dbReference type="Proteomes" id="UP000824109"/>
    </source>
</evidence>
<keyword evidence="2" id="KW-0808">Transferase</keyword>
<dbReference type="InterPro" id="IPR011004">
    <property type="entry name" value="Trimer_LpxA-like_sf"/>
</dbReference>
<dbReference type="InterPro" id="IPR051159">
    <property type="entry name" value="Hexapeptide_acetyltransf"/>
</dbReference>
<evidence type="ECO:0000256" key="1">
    <source>
        <dbReference type="ARBA" id="ARBA00007274"/>
    </source>
</evidence>
<dbReference type="InterPro" id="IPR018357">
    <property type="entry name" value="Hexapep_transf_CS"/>
</dbReference>
<proteinExistence type="inferred from homology"/>
<sequence>MELNEFLKYMESGQRVYAGSEMHKYMHFLSSEAQKLTAELNGEYHTDEEKRELFSRITGGKVDGGFGIFPPFTTDCGKNIHLGENVFINAGCRFQDQGGIYIGSGALIGHNVVIATLNHAFEPERRGDMFPAPVRIGKNVWIGSCSTILPGVTIGDNAIIGAGSVVTRDIPDNAVAAGNPAKVKKYIDGRREGVYKKSASEESDISK</sequence>
<dbReference type="InterPro" id="IPR001451">
    <property type="entry name" value="Hexapep"/>
</dbReference>
<keyword evidence="3" id="KW-0677">Repeat</keyword>
<dbReference type="SUPFAM" id="SSF51161">
    <property type="entry name" value="Trimeric LpxA-like enzymes"/>
    <property type="match status" value="1"/>
</dbReference>
<gene>
    <name evidence="4" type="ORF">IAA61_01375</name>
</gene>
<dbReference type="EMBL" id="DVNB01000016">
    <property type="protein sequence ID" value="HIU56447.1"/>
    <property type="molecule type" value="Genomic_DNA"/>
</dbReference>
<dbReference type="Proteomes" id="UP000824109">
    <property type="component" value="Unassembled WGS sequence"/>
</dbReference>
<dbReference type="PANTHER" id="PTHR23416:SF23">
    <property type="entry name" value="ACETYLTRANSFERASE C18B11.09C-RELATED"/>
    <property type="match status" value="1"/>
</dbReference>
<reference evidence="4" key="1">
    <citation type="submission" date="2020-10" db="EMBL/GenBank/DDBJ databases">
        <authorList>
            <person name="Gilroy R."/>
        </authorList>
    </citation>
    <scope>NUCLEOTIDE SEQUENCE</scope>
    <source>
        <strain evidence="4">USAMLcec3-3695</strain>
    </source>
</reference>